<dbReference type="InterPro" id="IPR057081">
    <property type="entry name" value="PH_N"/>
</dbReference>
<reference evidence="4" key="1">
    <citation type="journal article" date="2021" name="IMA Fungus">
        <title>Genomic characterization of three marine fungi, including Emericellopsis atlantica sp. nov. with signatures of a generalist lifestyle and marine biomass degradation.</title>
        <authorList>
            <person name="Hagestad O.C."/>
            <person name="Hou L."/>
            <person name="Andersen J.H."/>
            <person name="Hansen E.H."/>
            <person name="Altermark B."/>
            <person name="Li C."/>
            <person name="Kuhnert E."/>
            <person name="Cox R.J."/>
            <person name="Crous P.W."/>
            <person name="Spatafora J.W."/>
            <person name="Lail K."/>
            <person name="Amirebrahimi M."/>
            <person name="Lipzen A."/>
            <person name="Pangilinan J."/>
            <person name="Andreopoulos W."/>
            <person name="Hayes R.D."/>
            <person name="Ng V."/>
            <person name="Grigoriev I.V."/>
            <person name="Jackson S.A."/>
            <person name="Sutton T.D.S."/>
            <person name="Dobson A.D.W."/>
            <person name="Rama T."/>
        </authorList>
    </citation>
    <scope>NUCLEOTIDE SEQUENCE</scope>
    <source>
        <strain evidence="4">TRa018bII</strain>
    </source>
</reference>
<dbReference type="AlphaFoldDB" id="A0A9P7YH55"/>
<dbReference type="Proteomes" id="UP000824998">
    <property type="component" value="Unassembled WGS sequence"/>
</dbReference>
<accession>A0A9P7YH55</accession>
<feature type="region of interest" description="Disordered" evidence="1">
    <location>
        <begin position="403"/>
        <end position="426"/>
    </location>
</feature>
<keyword evidence="5" id="KW-1185">Reference proteome</keyword>
<evidence type="ECO:0000259" key="2">
    <source>
        <dbReference type="Pfam" id="PF23074"/>
    </source>
</evidence>
<evidence type="ECO:0000256" key="1">
    <source>
        <dbReference type="SAM" id="MobiDB-lite"/>
    </source>
</evidence>
<evidence type="ECO:0000313" key="5">
    <source>
        <dbReference type="Proteomes" id="UP000824998"/>
    </source>
</evidence>
<feature type="domain" description="PH" evidence="2">
    <location>
        <begin position="217"/>
        <end position="308"/>
    </location>
</feature>
<dbReference type="OrthoDB" id="5345571at2759"/>
<feature type="domain" description="PH" evidence="3">
    <location>
        <begin position="336"/>
        <end position="398"/>
    </location>
</feature>
<comment type="caution">
    <text evidence="4">The sequence shown here is derived from an EMBL/GenBank/DDBJ whole genome shotgun (WGS) entry which is preliminary data.</text>
</comment>
<dbReference type="Pfam" id="PF23074">
    <property type="entry name" value="PH_FT_N"/>
    <property type="match status" value="1"/>
</dbReference>
<gene>
    <name evidence="4" type="ORF">BJ875DRAFT_379717</name>
</gene>
<evidence type="ECO:0000313" key="4">
    <source>
        <dbReference type="EMBL" id="KAG9232908.1"/>
    </source>
</evidence>
<organism evidence="4 5">
    <name type="scientific">Amylocarpus encephaloides</name>
    <dbReference type="NCBI Taxonomy" id="45428"/>
    <lineage>
        <taxon>Eukaryota</taxon>
        <taxon>Fungi</taxon>
        <taxon>Dikarya</taxon>
        <taxon>Ascomycota</taxon>
        <taxon>Pezizomycotina</taxon>
        <taxon>Leotiomycetes</taxon>
        <taxon>Helotiales</taxon>
        <taxon>Helotiales incertae sedis</taxon>
        <taxon>Amylocarpus</taxon>
    </lineage>
</organism>
<proteinExistence type="predicted"/>
<evidence type="ECO:0000259" key="3">
    <source>
        <dbReference type="Pfam" id="PF23076"/>
    </source>
</evidence>
<dbReference type="Pfam" id="PF23076">
    <property type="entry name" value="PH_FT_C"/>
    <property type="match status" value="1"/>
</dbReference>
<sequence length="426" mass="49921">MEELFGCWQEARRADKISARLLVIRTELDEFYGNITAVLKEVESSSRLLRDLYDLFPIYRSRVAMVLYYLNVILPTMSRTMRDMTIYIDNDELPTGLQWTLMYQRIGDQGGMNLAQRFAMYCEALVQTVRLLSRSPLYDPTSLELLRVRHMRLRKLQGIPDPRAPIIPHRAQPQPTQVEIERRHWAEKIYDDQPHSTTGLKHRRGSKCFGPPMVESRLGIPSGSAVLFKLPFDKNRLSVTLYLHADGADVTRILCRWMDRFYNPLYSCYGVHELCVRRKGASLQFRRWSNNRAHAKVWMALFFKTWESTYHPRPQNWWPTITCCCLEWRTPEMSLTQQSASPQWMHRKSKHRIWLKDITPYIFCGTYNKKHQMRKNGGFELYFVDRRAADVFEEIFQPEDSVPGSEGSHVIVVPGPSGQYKPDGFT</sequence>
<protein>
    <submittedName>
        <fullName evidence="4">Uncharacterized protein</fullName>
    </submittedName>
</protein>
<name>A0A9P7YH55_9HELO</name>
<dbReference type="EMBL" id="MU251524">
    <property type="protein sequence ID" value="KAG9232908.1"/>
    <property type="molecule type" value="Genomic_DNA"/>
</dbReference>
<dbReference type="InterPro" id="IPR057082">
    <property type="entry name" value="PH_C"/>
</dbReference>